<evidence type="ECO:0000313" key="2">
    <source>
        <dbReference type="EMBL" id="EMY34037.1"/>
    </source>
</evidence>
<feature type="signal peptide" evidence="1">
    <location>
        <begin position="1"/>
        <end position="27"/>
    </location>
</feature>
<dbReference type="OrthoDB" id="4953058at2"/>
<evidence type="ECO:0000256" key="1">
    <source>
        <dbReference type="SAM" id="SignalP"/>
    </source>
</evidence>
<proteinExistence type="predicted"/>
<dbReference type="AlphaFoldDB" id="N1V1T0"/>
<dbReference type="Proteomes" id="UP000010729">
    <property type="component" value="Unassembled WGS sequence"/>
</dbReference>
<comment type="caution">
    <text evidence="2">The sequence shown here is derived from an EMBL/GenBank/DDBJ whole genome shotgun (WGS) entry which is preliminary data.</text>
</comment>
<feature type="chain" id="PRO_5004113290" description="Lipoprotein" evidence="1">
    <location>
        <begin position="28"/>
        <end position="139"/>
    </location>
</feature>
<keyword evidence="1" id="KW-0732">Signal</keyword>
<sequence>MKTLSRTCTAAGFAALLTFAGTAAAHAASATVPDEGTLLADGAGFTVSIEIQCDSGWTANVIADAAQTVDGNRVATGGGGSSTIECDGGAATVEVAILAAGDYLAFTEGDAVLRIFMITCGTATCEQVIEAGEIELTED</sequence>
<dbReference type="RefSeq" id="WP_005269227.1">
    <property type="nucleotide sequence ID" value="NZ_ANPE02000137.1"/>
</dbReference>
<organism evidence="2 3">
    <name type="scientific">Arthrobacter crystallopoietes BAB-32</name>
    <dbReference type="NCBI Taxonomy" id="1246476"/>
    <lineage>
        <taxon>Bacteria</taxon>
        <taxon>Bacillati</taxon>
        <taxon>Actinomycetota</taxon>
        <taxon>Actinomycetes</taxon>
        <taxon>Micrococcales</taxon>
        <taxon>Micrococcaceae</taxon>
        <taxon>Crystallibacter</taxon>
    </lineage>
</organism>
<evidence type="ECO:0008006" key="4">
    <source>
        <dbReference type="Google" id="ProtNLM"/>
    </source>
</evidence>
<dbReference type="EMBL" id="ANPE02000137">
    <property type="protein sequence ID" value="EMY34037.1"/>
    <property type="molecule type" value="Genomic_DNA"/>
</dbReference>
<gene>
    <name evidence="2" type="ORF">D477_011746</name>
</gene>
<protein>
    <recommendedName>
        <fullName evidence="4">Lipoprotein</fullName>
    </recommendedName>
</protein>
<accession>N1V1T0</accession>
<keyword evidence="3" id="KW-1185">Reference proteome</keyword>
<reference evidence="2 3" key="1">
    <citation type="journal article" date="2013" name="Genome Announc.">
        <title>Draft Genome Sequence of Arthrobacter crystallopoietes Strain BAB-32, Revealing Genes for Bioremediation.</title>
        <authorList>
            <person name="Joshi M.N."/>
            <person name="Pandit A.S."/>
            <person name="Sharma A."/>
            <person name="Pandya R.V."/>
            <person name="Desai S.M."/>
            <person name="Saxena A.K."/>
            <person name="Bagatharia S.B."/>
        </authorList>
    </citation>
    <scope>NUCLEOTIDE SEQUENCE [LARGE SCALE GENOMIC DNA]</scope>
    <source>
        <strain evidence="2 3">BAB-32</strain>
    </source>
</reference>
<evidence type="ECO:0000313" key="3">
    <source>
        <dbReference type="Proteomes" id="UP000010729"/>
    </source>
</evidence>
<name>N1V1T0_9MICC</name>